<dbReference type="Pfam" id="PF03450">
    <property type="entry name" value="CO_deh_flav_C"/>
    <property type="match status" value="1"/>
</dbReference>
<dbReference type="InterPro" id="IPR023753">
    <property type="entry name" value="FAD/NAD-binding_dom"/>
</dbReference>
<evidence type="ECO:0000313" key="4">
    <source>
        <dbReference type="EMBL" id="MSS57718.1"/>
    </source>
</evidence>
<dbReference type="InterPro" id="IPR002346">
    <property type="entry name" value="Mopterin_DH_FAD-bd"/>
</dbReference>
<dbReference type="Gene3D" id="3.50.50.60">
    <property type="entry name" value="FAD/NAD(P)-binding domain"/>
    <property type="match status" value="2"/>
</dbReference>
<reference evidence="4 5" key="1">
    <citation type="submission" date="2019-08" db="EMBL/GenBank/DDBJ databases">
        <title>In-depth cultivation of the pig gut microbiome towards novel bacterial diversity and tailored functional studies.</title>
        <authorList>
            <person name="Wylensek D."/>
            <person name="Hitch T.C.A."/>
            <person name="Clavel T."/>
        </authorList>
    </citation>
    <scope>NUCLEOTIDE SEQUENCE [LARGE SCALE GENOMIC DNA]</scope>
    <source>
        <strain evidence="4 5">Oil+RF-744-GAM-WT-6</strain>
    </source>
</reference>
<dbReference type="PANTHER" id="PTHR42783">
    <property type="entry name" value="GLUTAMATE SYNTHASE [NADPH] SMALL CHAIN"/>
    <property type="match status" value="1"/>
</dbReference>
<dbReference type="EMBL" id="VUMN01000003">
    <property type="protein sequence ID" value="MSS57718.1"/>
    <property type="molecule type" value="Genomic_DNA"/>
</dbReference>
<dbReference type="SUPFAM" id="SSF46548">
    <property type="entry name" value="alpha-helical ferredoxin"/>
    <property type="match status" value="1"/>
</dbReference>
<dbReference type="Pfam" id="PF07992">
    <property type="entry name" value="Pyr_redox_2"/>
    <property type="match status" value="1"/>
</dbReference>
<evidence type="ECO:0000256" key="1">
    <source>
        <dbReference type="ARBA" id="ARBA00022630"/>
    </source>
</evidence>
<dbReference type="Gene3D" id="3.30.390.50">
    <property type="entry name" value="CO dehydrogenase flavoprotein, C-terminal domain"/>
    <property type="match status" value="1"/>
</dbReference>
<dbReference type="SUPFAM" id="SSF55447">
    <property type="entry name" value="CO dehydrogenase flavoprotein C-terminal domain-like"/>
    <property type="match status" value="1"/>
</dbReference>
<dbReference type="SUPFAM" id="SSF56176">
    <property type="entry name" value="FAD-binding/transporter-associated domain-like"/>
    <property type="match status" value="2"/>
</dbReference>
<keyword evidence="1" id="KW-0285">Flavoprotein</keyword>
<keyword evidence="2" id="KW-0560">Oxidoreductase</keyword>
<dbReference type="Gene3D" id="1.10.1060.10">
    <property type="entry name" value="Alpha-helical ferredoxin"/>
    <property type="match status" value="1"/>
</dbReference>
<dbReference type="GO" id="GO:0051536">
    <property type="term" value="F:iron-sulfur cluster binding"/>
    <property type="evidence" value="ECO:0007669"/>
    <property type="project" value="InterPro"/>
</dbReference>
<proteinExistence type="predicted"/>
<dbReference type="InterPro" id="IPR016167">
    <property type="entry name" value="FAD-bd_PCMH_sub1"/>
</dbReference>
<dbReference type="SUPFAM" id="SSF51971">
    <property type="entry name" value="Nucleotide-binding domain"/>
    <property type="match status" value="1"/>
</dbReference>
<dbReference type="InterPro" id="IPR028261">
    <property type="entry name" value="DPD_II"/>
</dbReference>
<name>A0A7X2NQT2_9FIRM</name>
<evidence type="ECO:0000256" key="2">
    <source>
        <dbReference type="ARBA" id="ARBA00023002"/>
    </source>
</evidence>
<organism evidence="4 5">
    <name type="scientific">Stecheria intestinalis</name>
    <dbReference type="NCBI Taxonomy" id="2606630"/>
    <lineage>
        <taxon>Bacteria</taxon>
        <taxon>Bacillati</taxon>
        <taxon>Bacillota</taxon>
        <taxon>Erysipelotrichia</taxon>
        <taxon>Erysipelotrichales</taxon>
        <taxon>Erysipelotrichaceae</taxon>
        <taxon>Stecheria</taxon>
    </lineage>
</organism>
<dbReference type="InterPro" id="IPR036683">
    <property type="entry name" value="CO_DH_flav_C_dom_sf"/>
</dbReference>
<dbReference type="InterPro" id="IPR016169">
    <property type="entry name" value="FAD-bd_PCMH_sub2"/>
</dbReference>
<comment type="caution">
    <text evidence="4">The sequence shown here is derived from an EMBL/GenBank/DDBJ whole genome shotgun (WGS) entry which is preliminary data.</text>
</comment>
<gene>
    <name evidence="4" type="ORF">FYJ51_02210</name>
</gene>
<accession>A0A7X2NQT2</accession>
<dbReference type="InterPro" id="IPR005107">
    <property type="entry name" value="CO_DH_flav_C"/>
</dbReference>
<dbReference type="Proteomes" id="UP000461880">
    <property type="component" value="Unassembled WGS sequence"/>
</dbReference>
<protein>
    <submittedName>
        <fullName evidence="4">NAD(P)-binding protein</fullName>
    </submittedName>
</protein>
<dbReference type="Pfam" id="PF00941">
    <property type="entry name" value="FAD_binding_5"/>
    <property type="match status" value="1"/>
</dbReference>
<dbReference type="Gene3D" id="3.30.43.10">
    <property type="entry name" value="Uridine Diphospho-n-acetylenolpyruvylglucosamine Reductase, domain 2"/>
    <property type="match status" value="1"/>
</dbReference>
<dbReference type="InterPro" id="IPR016166">
    <property type="entry name" value="FAD-bd_PCMH"/>
</dbReference>
<dbReference type="RefSeq" id="WP_105303017.1">
    <property type="nucleotide sequence ID" value="NZ_JAQXPC010000087.1"/>
</dbReference>
<dbReference type="Pfam" id="PF14691">
    <property type="entry name" value="Fer4_20"/>
    <property type="match status" value="1"/>
</dbReference>
<keyword evidence="5" id="KW-1185">Reference proteome</keyword>
<dbReference type="PRINTS" id="PR00419">
    <property type="entry name" value="ADXRDTASE"/>
</dbReference>
<dbReference type="Gene3D" id="3.30.465.10">
    <property type="match status" value="1"/>
</dbReference>
<evidence type="ECO:0000259" key="3">
    <source>
        <dbReference type="PROSITE" id="PS51387"/>
    </source>
</evidence>
<dbReference type="InterPro" id="IPR036188">
    <property type="entry name" value="FAD/NAD-bd_sf"/>
</dbReference>
<evidence type="ECO:0000313" key="5">
    <source>
        <dbReference type="Proteomes" id="UP000461880"/>
    </source>
</evidence>
<dbReference type="GO" id="GO:0071949">
    <property type="term" value="F:FAD binding"/>
    <property type="evidence" value="ECO:0007669"/>
    <property type="project" value="InterPro"/>
</dbReference>
<dbReference type="InterPro" id="IPR009051">
    <property type="entry name" value="Helical_ferredxn"/>
</dbReference>
<sequence>MRNFEYETASSFEEASQLIRENSDGKAVALAGGSDLLGVMKESILPDYPAKVVDLKGIDEGKDIKETNGTIEIGALVKLSDAASSDLLKEKAAAVAEAAHSVASPLIRNIGTVGGNLCQDVRCWFYRYPHGVGGRLDCARKGGEECYAIQGENRYHSIFGGMKTGLSQCTRECPGGTDIPGYMELLRKNDWDGAANLIMKYSPMPMITSRICPHNCQTRCNQNHHGEPVNIHAVERSVGDYILEHMDRFFPAPEKETGKKVAIIGAGPGGLTAAYYLRKEGNDVTVYDRMEKPGGVLQYGIPHYRLPRKYIDDYNDALKKMGVVFKMNTEVGKDITVEELDKEYDALYFGTGAWKQPILGLEGENLTEFGLNFLVDVNTYLKKAIGNEVLVCGGGNVAMDVALTAVRLGAKKVRLICLEQRNEMPASPEEVARAEEEGVEVINGWGLSRVLTDESGKVTGLESMKCTSVRNELGRFDPKYDYNEKKVFSSDYIILATGQRVDISFLGDKFSAQLKSSRGLINADIESSKTDNPKIYAGGDAVTGPNLAIQAIHAGRIAAISINRDLGVSKEGIPVPDNKRIFFEKDRVTDHVSNKLPEKPLEERSLTEEDTMSFDPATAVKEAERCMNCGCYSVNASDMSPVMVMMDAELVTTKKVIPAKDFFTRKLKAYEMLEPGELIKEVRIRPMEGYTTGYDKFRVRDSLDFAIVSLAYAYKLKDGVIDDIRLVLGAVAPVPVIKDDVAKFMIGKKPTKELAKEAGELAVSDAVPLRDNEYKVAEVKALIGNLVERMSLQ</sequence>
<dbReference type="PANTHER" id="PTHR42783:SF3">
    <property type="entry name" value="GLUTAMATE SYNTHASE [NADPH] SMALL CHAIN-RELATED"/>
    <property type="match status" value="1"/>
</dbReference>
<dbReference type="PROSITE" id="PS51387">
    <property type="entry name" value="FAD_PCMH"/>
    <property type="match status" value="1"/>
</dbReference>
<dbReference type="GO" id="GO:0016491">
    <property type="term" value="F:oxidoreductase activity"/>
    <property type="evidence" value="ECO:0007669"/>
    <property type="project" value="UniProtKB-KW"/>
</dbReference>
<dbReference type="AlphaFoldDB" id="A0A7X2NQT2"/>
<dbReference type="InterPro" id="IPR036318">
    <property type="entry name" value="FAD-bd_PCMH-like_sf"/>
</dbReference>
<feature type="domain" description="FAD-binding PCMH-type" evidence="3">
    <location>
        <begin position="1"/>
        <end position="176"/>
    </location>
</feature>
<dbReference type="SMART" id="SM01092">
    <property type="entry name" value="CO_deh_flav_C"/>
    <property type="match status" value="1"/>
</dbReference>